<evidence type="ECO:0000256" key="1">
    <source>
        <dbReference type="ARBA" id="ARBA00001913"/>
    </source>
</evidence>
<dbReference type="InterPro" id="IPR035874">
    <property type="entry name" value="IDS"/>
</dbReference>
<keyword evidence="9" id="KW-1185">Reference proteome</keyword>
<dbReference type="Proteomes" id="UP001290861">
    <property type="component" value="Unassembled WGS sequence"/>
</dbReference>
<dbReference type="InterPro" id="IPR024607">
    <property type="entry name" value="Sulfatase_CS"/>
</dbReference>
<evidence type="ECO:0000259" key="7">
    <source>
        <dbReference type="Pfam" id="PF00884"/>
    </source>
</evidence>
<evidence type="ECO:0000256" key="5">
    <source>
        <dbReference type="ARBA" id="ARBA00022801"/>
    </source>
</evidence>
<keyword evidence="5" id="KW-0378">Hydrolase</keyword>
<keyword evidence="3" id="KW-0479">Metal-binding</keyword>
<comment type="similarity">
    <text evidence="2">Belongs to the sulfatase family.</text>
</comment>
<evidence type="ECO:0000313" key="8">
    <source>
        <dbReference type="EMBL" id="MDZ8117040.1"/>
    </source>
</evidence>
<keyword evidence="4" id="KW-0732">Signal</keyword>
<dbReference type="CDD" id="cd16030">
    <property type="entry name" value="iduronate-2-sulfatase"/>
    <property type="match status" value="1"/>
</dbReference>
<accession>A0ABU5MS62</accession>
<dbReference type="SUPFAM" id="SSF53649">
    <property type="entry name" value="Alkaline phosphatase-like"/>
    <property type="match status" value="1"/>
</dbReference>
<dbReference type="InterPro" id="IPR000917">
    <property type="entry name" value="Sulfatase_N"/>
</dbReference>
<dbReference type="PANTHER" id="PTHR45953:SF1">
    <property type="entry name" value="IDURONATE 2-SULFATASE"/>
    <property type="match status" value="1"/>
</dbReference>
<name>A0ABU5MS62_9BACT</name>
<dbReference type="PROSITE" id="PS00149">
    <property type="entry name" value="SULFATASE_2"/>
    <property type="match status" value="1"/>
</dbReference>
<organism evidence="8 9">
    <name type="scientific">Pontiella agarivorans</name>
    <dbReference type="NCBI Taxonomy" id="3038953"/>
    <lineage>
        <taxon>Bacteria</taxon>
        <taxon>Pseudomonadati</taxon>
        <taxon>Kiritimatiellota</taxon>
        <taxon>Kiritimatiellia</taxon>
        <taxon>Kiritimatiellales</taxon>
        <taxon>Pontiellaceae</taxon>
        <taxon>Pontiella</taxon>
    </lineage>
</organism>
<protein>
    <submittedName>
        <fullName evidence="8">Sulfatase</fullName>
    </submittedName>
</protein>
<dbReference type="InterPro" id="IPR017850">
    <property type="entry name" value="Alkaline_phosphatase_core_sf"/>
</dbReference>
<comment type="cofactor">
    <cofactor evidence="1">
        <name>Ca(2+)</name>
        <dbReference type="ChEBI" id="CHEBI:29108"/>
    </cofactor>
</comment>
<comment type="caution">
    <text evidence="8">The sequence shown here is derived from an EMBL/GenBank/DDBJ whole genome shotgun (WGS) entry which is preliminary data.</text>
</comment>
<gene>
    <name evidence="8" type="ORF">P9H32_00245</name>
</gene>
<reference evidence="8 9" key="1">
    <citation type="journal article" date="2024" name="Appl. Environ. Microbiol.">
        <title>Pontiella agarivorans sp. nov., a novel marine anaerobic bacterium capable of degrading macroalgal polysaccharides and fixing nitrogen.</title>
        <authorList>
            <person name="Liu N."/>
            <person name="Kivenson V."/>
            <person name="Peng X."/>
            <person name="Cui Z."/>
            <person name="Lankiewicz T.S."/>
            <person name="Gosselin K.M."/>
            <person name="English C.J."/>
            <person name="Blair E.M."/>
            <person name="O'Malley M.A."/>
            <person name="Valentine D.L."/>
        </authorList>
    </citation>
    <scope>NUCLEOTIDE SEQUENCE [LARGE SCALE GENOMIC DNA]</scope>
    <source>
        <strain evidence="8 9">NLcol2</strain>
    </source>
</reference>
<evidence type="ECO:0000256" key="6">
    <source>
        <dbReference type="ARBA" id="ARBA00022837"/>
    </source>
</evidence>
<dbReference type="RefSeq" id="WP_322606846.1">
    <property type="nucleotide sequence ID" value="NZ_JARVCO010000002.1"/>
</dbReference>
<evidence type="ECO:0000256" key="2">
    <source>
        <dbReference type="ARBA" id="ARBA00008779"/>
    </source>
</evidence>
<dbReference type="Pfam" id="PF00884">
    <property type="entry name" value="Sulfatase"/>
    <property type="match status" value="1"/>
</dbReference>
<evidence type="ECO:0000313" key="9">
    <source>
        <dbReference type="Proteomes" id="UP001290861"/>
    </source>
</evidence>
<evidence type="ECO:0000256" key="3">
    <source>
        <dbReference type="ARBA" id="ARBA00022723"/>
    </source>
</evidence>
<evidence type="ECO:0000256" key="4">
    <source>
        <dbReference type="ARBA" id="ARBA00022729"/>
    </source>
</evidence>
<keyword evidence="6" id="KW-0106">Calcium</keyword>
<dbReference type="EMBL" id="JARVCO010000002">
    <property type="protein sequence ID" value="MDZ8117040.1"/>
    <property type="molecule type" value="Genomic_DNA"/>
</dbReference>
<dbReference type="PANTHER" id="PTHR45953">
    <property type="entry name" value="IDURONATE 2-SULFATASE"/>
    <property type="match status" value="1"/>
</dbReference>
<feature type="domain" description="Sulfatase N-terminal" evidence="7">
    <location>
        <begin position="21"/>
        <end position="398"/>
    </location>
</feature>
<proteinExistence type="inferred from homology"/>
<sequence length="493" mass="55542">MKNILLLTALIGGLTAHAEKPNILLIMVDDLNRFVGCYDGPAISPNIDKLAETGVKFGNAYSACPSCNPSRVALMTGLRPENSGVFNNTQHYRKTESAKNLTSLPEFLQQNGYHTIAAGKIFHHRGRNHNNPDPLSDPQSWNFQPGISAEKSFGHNYRARYFEENGDPKWLARTSKTVAPKDRKSLTGTWVWGPLEEDIKPTNTLDWNVAEWGAAWLNRDFSEPRVEDAPAPDEKPWLLACGIFRPHIPYICPQQYFDLYTTEENKHRLALPDLPENDFDDLPPIAKPDWFGRYVKPYPEEWSFVRHSYYACITYADEAVGIILDGLAKSEYADNTIVILMGDHGQQIGEKDNEGKAWVWRSASGTPMIIKMPNGATGTVESAVSMLDIYPTLAELIGAEPPHELDGVSLLPQLKDPTARRSEPAVITNTRGNQIGVVLDQWHYISYNDGTHELYDQHADPGEFTNLLHPANFKEKYMVVVKRLEQFIPENRK</sequence>
<dbReference type="Gene3D" id="3.40.720.10">
    <property type="entry name" value="Alkaline Phosphatase, subunit A"/>
    <property type="match status" value="1"/>
</dbReference>